<gene>
    <name evidence="6" type="ORF">SAMN05216186_10632</name>
</gene>
<dbReference type="PANTHER" id="PTHR30419:SF8">
    <property type="entry name" value="NITROGEN ASSIMILATION TRANSCRIPTIONAL ACTIVATOR-RELATED"/>
    <property type="match status" value="1"/>
</dbReference>
<dbReference type="GO" id="GO:0005829">
    <property type="term" value="C:cytosol"/>
    <property type="evidence" value="ECO:0007669"/>
    <property type="project" value="TreeGrafter"/>
</dbReference>
<dbReference type="Gene3D" id="1.10.10.10">
    <property type="entry name" value="Winged helix-like DNA-binding domain superfamily/Winged helix DNA-binding domain"/>
    <property type="match status" value="1"/>
</dbReference>
<keyword evidence="4" id="KW-0804">Transcription</keyword>
<dbReference type="SUPFAM" id="SSF53850">
    <property type="entry name" value="Periplasmic binding protein-like II"/>
    <property type="match status" value="1"/>
</dbReference>
<dbReference type="PRINTS" id="PR00039">
    <property type="entry name" value="HTHLYSR"/>
</dbReference>
<dbReference type="InterPro" id="IPR000847">
    <property type="entry name" value="LysR_HTH_N"/>
</dbReference>
<dbReference type="EMBL" id="FNFD01000006">
    <property type="protein sequence ID" value="SDK30364.1"/>
    <property type="molecule type" value="Genomic_DNA"/>
</dbReference>
<dbReference type="SUPFAM" id="SSF46785">
    <property type="entry name" value="Winged helix' DNA-binding domain"/>
    <property type="match status" value="1"/>
</dbReference>
<keyword evidence="7" id="KW-1185">Reference proteome</keyword>
<keyword evidence="3 6" id="KW-0238">DNA-binding</keyword>
<evidence type="ECO:0000256" key="1">
    <source>
        <dbReference type="ARBA" id="ARBA00009437"/>
    </source>
</evidence>
<dbReference type="PROSITE" id="PS50931">
    <property type="entry name" value="HTH_LYSR"/>
    <property type="match status" value="1"/>
</dbReference>
<name>A0A1G9ATZ6_9PSED</name>
<dbReference type="InterPro" id="IPR050950">
    <property type="entry name" value="HTH-type_LysR_regulators"/>
</dbReference>
<dbReference type="AlphaFoldDB" id="A0A1G9ATZ6"/>
<dbReference type="InterPro" id="IPR005119">
    <property type="entry name" value="LysR_subst-bd"/>
</dbReference>
<sequence>MDGYSLKPLNATWFVRARLKSRHIPLLVALGETGNLNRAAEGLGISQPAISKLLKELEEGLGVELFERQARGVVPTLYGESMIRHARRLLTDLDSAFDEVNALRAGQSGHVRIGTILTPCAELLPEVIRRVKQRHPHLELSIRTGASRDLMALLEDGELDFLVARFFAEGGQVGMRFEPLFQEPLCVCARAGLVDGALSFAELHDADWVLPPSGSVLRYEFDALFQQVGMLPPTRVVNAENLLMVTTLLERNDMLTVLPRDVVAHYARYGMLAVVPVTAGIEEDLNRNLMAYGIITRNEELLAPAARNVLALLRECAAEAGRRA</sequence>
<reference evidence="6 7" key="1">
    <citation type="submission" date="2016-10" db="EMBL/GenBank/DDBJ databases">
        <authorList>
            <person name="de Groot N.N."/>
        </authorList>
    </citation>
    <scope>NUCLEOTIDE SEQUENCE [LARGE SCALE GENOMIC DNA]</scope>
    <source>
        <strain evidence="6 7">JCM 21544</strain>
    </source>
</reference>
<evidence type="ECO:0000313" key="6">
    <source>
        <dbReference type="EMBL" id="SDK30364.1"/>
    </source>
</evidence>
<proteinExistence type="inferred from homology"/>
<dbReference type="InterPro" id="IPR036390">
    <property type="entry name" value="WH_DNA-bd_sf"/>
</dbReference>
<protein>
    <submittedName>
        <fullName evidence="6">DNA-binding transcriptional regulator, LysR family</fullName>
    </submittedName>
</protein>
<keyword evidence="2" id="KW-0805">Transcription regulation</keyword>
<dbReference type="Gene3D" id="3.40.190.10">
    <property type="entry name" value="Periplasmic binding protein-like II"/>
    <property type="match status" value="2"/>
</dbReference>
<dbReference type="STRING" id="137658.SAMN05216186_10632"/>
<dbReference type="GO" id="GO:0003700">
    <property type="term" value="F:DNA-binding transcription factor activity"/>
    <property type="evidence" value="ECO:0007669"/>
    <property type="project" value="InterPro"/>
</dbReference>
<dbReference type="Proteomes" id="UP000198706">
    <property type="component" value="Unassembled WGS sequence"/>
</dbReference>
<dbReference type="Pfam" id="PF03466">
    <property type="entry name" value="LysR_substrate"/>
    <property type="match status" value="1"/>
</dbReference>
<dbReference type="Pfam" id="PF00126">
    <property type="entry name" value="HTH_1"/>
    <property type="match status" value="1"/>
</dbReference>
<evidence type="ECO:0000256" key="4">
    <source>
        <dbReference type="ARBA" id="ARBA00023163"/>
    </source>
</evidence>
<comment type="similarity">
    <text evidence="1">Belongs to the LysR transcriptional regulatory family.</text>
</comment>
<evidence type="ECO:0000256" key="3">
    <source>
        <dbReference type="ARBA" id="ARBA00023125"/>
    </source>
</evidence>
<evidence type="ECO:0000313" key="7">
    <source>
        <dbReference type="Proteomes" id="UP000198706"/>
    </source>
</evidence>
<evidence type="ECO:0000256" key="2">
    <source>
        <dbReference type="ARBA" id="ARBA00023015"/>
    </source>
</evidence>
<dbReference type="GO" id="GO:0003677">
    <property type="term" value="F:DNA binding"/>
    <property type="evidence" value="ECO:0007669"/>
    <property type="project" value="UniProtKB-KW"/>
</dbReference>
<dbReference type="FunFam" id="1.10.10.10:FF:000001">
    <property type="entry name" value="LysR family transcriptional regulator"/>
    <property type="match status" value="1"/>
</dbReference>
<dbReference type="PANTHER" id="PTHR30419">
    <property type="entry name" value="HTH-TYPE TRANSCRIPTIONAL REGULATOR YBHD"/>
    <property type="match status" value="1"/>
</dbReference>
<feature type="domain" description="HTH lysR-type" evidence="5">
    <location>
        <begin position="19"/>
        <end position="76"/>
    </location>
</feature>
<accession>A0A1G9ATZ6</accession>
<organism evidence="6 7">
    <name type="scientific">Pseudomonas indica</name>
    <dbReference type="NCBI Taxonomy" id="137658"/>
    <lineage>
        <taxon>Bacteria</taxon>
        <taxon>Pseudomonadati</taxon>
        <taxon>Pseudomonadota</taxon>
        <taxon>Gammaproteobacteria</taxon>
        <taxon>Pseudomonadales</taxon>
        <taxon>Pseudomonadaceae</taxon>
        <taxon>Pseudomonas</taxon>
    </lineage>
</organism>
<evidence type="ECO:0000259" key="5">
    <source>
        <dbReference type="PROSITE" id="PS50931"/>
    </source>
</evidence>
<dbReference type="InterPro" id="IPR036388">
    <property type="entry name" value="WH-like_DNA-bd_sf"/>
</dbReference>